<protein>
    <submittedName>
        <fullName evidence="2">Pimeloyl-ACP methyl ester carboxylesterase</fullName>
    </submittedName>
</protein>
<organism evidence="2 3">
    <name type="scientific">Kutzneria buriramensis</name>
    <dbReference type="NCBI Taxonomy" id="1045776"/>
    <lineage>
        <taxon>Bacteria</taxon>
        <taxon>Bacillati</taxon>
        <taxon>Actinomycetota</taxon>
        <taxon>Actinomycetes</taxon>
        <taxon>Pseudonocardiales</taxon>
        <taxon>Pseudonocardiaceae</taxon>
        <taxon>Kutzneria</taxon>
    </lineage>
</organism>
<dbReference type="EMBL" id="QUNO01000004">
    <property type="protein sequence ID" value="REH49924.1"/>
    <property type="molecule type" value="Genomic_DNA"/>
</dbReference>
<dbReference type="InterPro" id="IPR050266">
    <property type="entry name" value="AB_hydrolase_sf"/>
</dbReference>
<dbReference type="GO" id="GO:0003824">
    <property type="term" value="F:catalytic activity"/>
    <property type="evidence" value="ECO:0007669"/>
    <property type="project" value="UniProtKB-ARBA"/>
</dbReference>
<dbReference type="Proteomes" id="UP000256269">
    <property type="component" value="Unassembled WGS sequence"/>
</dbReference>
<dbReference type="InterPro" id="IPR029058">
    <property type="entry name" value="AB_hydrolase_fold"/>
</dbReference>
<dbReference type="SUPFAM" id="SSF53474">
    <property type="entry name" value="alpha/beta-Hydrolases"/>
    <property type="match status" value="1"/>
</dbReference>
<feature type="domain" description="AB hydrolase-1" evidence="1">
    <location>
        <begin position="14"/>
        <end position="253"/>
    </location>
</feature>
<dbReference type="Pfam" id="PF12697">
    <property type="entry name" value="Abhydrolase_6"/>
    <property type="match status" value="1"/>
</dbReference>
<dbReference type="PANTHER" id="PTHR43798">
    <property type="entry name" value="MONOACYLGLYCEROL LIPASE"/>
    <property type="match status" value="1"/>
</dbReference>
<gene>
    <name evidence="2" type="ORF">BCF44_104190</name>
</gene>
<comment type="caution">
    <text evidence="2">The sequence shown here is derived from an EMBL/GenBank/DDBJ whole genome shotgun (WGS) entry which is preliminary data.</text>
</comment>
<sequence>MSLAYDRVGSGAPLVLLHGVTHRRQAWAPLVDLLAPHRELILVDLPGHGESGPLDHDGRTALTQTLDELIKLFDRLGVPRPHVAGNSLGGRLALELAALNAVRSVTALSPAGFWRANWDFAYTRAVFGTMRGIGRALEPAVPRLVHHTAGRGLMYAAVVARPSRLDPSQALGDFEAFKIAWPSYKLIVREGTVFTERIPDDIPITVAWGSKDAMLPPYQAKRAKRALPNARHLSLPGCGHVPMTDDPEQVAAVLLEGSAA</sequence>
<evidence type="ECO:0000313" key="2">
    <source>
        <dbReference type="EMBL" id="REH49924.1"/>
    </source>
</evidence>
<name>A0A3E0HU02_9PSEU</name>
<reference evidence="2 3" key="1">
    <citation type="submission" date="2018-08" db="EMBL/GenBank/DDBJ databases">
        <title>Genomic Encyclopedia of Archaeal and Bacterial Type Strains, Phase II (KMG-II): from individual species to whole genera.</title>
        <authorList>
            <person name="Goeker M."/>
        </authorList>
    </citation>
    <scope>NUCLEOTIDE SEQUENCE [LARGE SCALE GENOMIC DNA]</scope>
    <source>
        <strain evidence="2 3">DSM 45791</strain>
    </source>
</reference>
<dbReference type="PRINTS" id="PR00111">
    <property type="entry name" value="ABHYDROLASE"/>
</dbReference>
<dbReference type="AlphaFoldDB" id="A0A3E0HU02"/>
<dbReference type="InterPro" id="IPR000073">
    <property type="entry name" value="AB_hydrolase_1"/>
</dbReference>
<evidence type="ECO:0000313" key="3">
    <source>
        <dbReference type="Proteomes" id="UP000256269"/>
    </source>
</evidence>
<accession>A0A3E0HU02</accession>
<dbReference type="Gene3D" id="3.40.50.1820">
    <property type="entry name" value="alpha/beta hydrolase"/>
    <property type="match status" value="1"/>
</dbReference>
<keyword evidence="3" id="KW-1185">Reference proteome</keyword>
<proteinExistence type="predicted"/>
<evidence type="ECO:0000259" key="1">
    <source>
        <dbReference type="Pfam" id="PF12697"/>
    </source>
</evidence>